<proteinExistence type="inferred from homology"/>
<dbReference type="SMART" id="SM00353">
    <property type="entry name" value="HLH"/>
    <property type="match status" value="1"/>
</dbReference>
<dbReference type="Gene3D" id="4.10.280.10">
    <property type="entry name" value="Helix-loop-helix DNA-binding domain"/>
    <property type="match status" value="1"/>
</dbReference>
<keyword evidence="7" id="KW-1185">Reference proteome</keyword>
<dbReference type="InterPro" id="IPR011598">
    <property type="entry name" value="bHLH_dom"/>
</dbReference>
<dbReference type="SMR" id="A0A8T3C5R1"/>
<accession>A0A8T3C5R1</accession>
<evidence type="ECO:0000259" key="5">
    <source>
        <dbReference type="PROSITE" id="PS50888"/>
    </source>
</evidence>
<dbReference type="Proteomes" id="UP000829196">
    <property type="component" value="Unassembled WGS sequence"/>
</dbReference>
<comment type="caution">
    <text evidence="6">The sequence shown here is derived from an EMBL/GenBank/DDBJ whole genome shotgun (WGS) entry which is preliminary data.</text>
</comment>
<dbReference type="InterPro" id="IPR044818">
    <property type="entry name" value="ILR3-like"/>
</dbReference>
<dbReference type="PANTHER" id="PTHR46133">
    <property type="entry name" value="BHLH TRANSCRIPTION FACTOR"/>
    <property type="match status" value="1"/>
</dbReference>
<keyword evidence="2" id="KW-0805">Transcription regulation</keyword>
<dbReference type="Pfam" id="PF00010">
    <property type="entry name" value="HLH"/>
    <property type="match status" value="1"/>
</dbReference>
<dbReference type="GO" id="GO:0006879">
    <property type="term" value="P:intracellular iron ion homeostasis"/>
    <property type="evidence" value="ECO:0007669"/>
    <property type="project" value="InterPro"/>
</dbReference>
<evidence type="ECO:0000256" key="2">
    <source>
        <dbReference type="ARBA" id="ARBA00023015"/>
    </source>
</evidence>
<feature type="coiled-coil region" evidence="4">
    <location>
        <begin position="107"/>
        <end position="162"/>
    </location>
</feature>
<dbReference type="PANTHER" id="PTHR46133:SF15">
    <property type="entry name" value="BHLH TRANSCRIPTION FACTOR"/>
    <property type="match status" value="1"/>
</dbReference>
<dbReference type="AlphaFoldDB" id="A0A8T3C5R1"/>
<dbReference type="PROSITE" id="PS50888">
    <property type="entry name" value="BHLH"/>
    <property type="match status" value="1"/>
</dbReference>
<dbReference type="CDD" id="cd11446">
    <property type="entry name" value="bHLH_AtILR3_like"/>
    <property type="match status" value="1"/>
</dbReference>
<gene>
    <name evidence="6" type="ORF">KFK09_001773</name>
</gene>
<feature type="domain" description="BHLH" evidence="5">
    <location>
        <begin position="66"/>
        <end position="117"/>
    </location>
</feature>
<dbReference type="SUPFAM" id="SSF47459">
    <property type="entry name" value="HLH, helix-loop-helix DNA-binding domain"/>
    <property type="match status" value="1"/>
</dbReference>
<comment type="similarity">
    <text evidence="1">Belongs to the bHLH protein family.</text>
</comment>
<sequence>MEPNTIPDYWIDDAGGGSDCELRCALESFCDVPPPASGSGVKEVHRNGCGLEQIGSWKRLRDEACCGSKSKACREKMRRDRLNERFLELSSILDPGKLPKSDKAGILSDAARVLAQLKSEAEQLKEANKKLQETIKQLKVEKNELRDDKLGLKLEKEKLEQQVKTTGTPTAGLMPPTIAVHPASGPAIYKAHGEAPAKEVAPLNAFPCLAMWQWLPRAFLDTTHDPKLWPPHA</sequence>
<protein>
    <recommendedName>
        <fullName evidence="5">BHLH domain-containing protein</fullName>
    </recommendedName>
</protein>
<name>A0A8T3C5R1_DENNO</name>
<evidence type="ECO:0000256" key="3">
    <source>
        <dbReference type="ARBA" id="ARBA00023163"/>
    </source>
</evidence>
<reference evidence="6" key="1">
    <citation type="journal article" date="2022" name="Front. Genet.">
        <title>Chromosome-Scale Assembly of the Dendrobium nobile Genome Provides Insights Into the Molecular Mechanism of the Biosynthesis of the Medicinal Active Ingredient of Dendrobium.</title>
        <authorList>
            <person name="Xu Q."/>
            <person name="Niu S.-C."/>
            <person name="Li K.-L."/>
            <person name="Zheng P.-J."/>
            <person name="Zhang X.-J."/>
            <person name="Jia Y."/>
            <person name="Liu Y."/>
            <person name="Niu Y.-X."/>
            <person name="Yu L.-H."/>
            <person name="Chen D.-F."/>
            <person name="Zhang G.-Q."/>
        </authorList>
    </citation>
    <scope>NUCLEOTIDE SEQUENCE</scope>
    <source>
        <tissue evidence="6">Leaf</tissue>
    </source>
</reference>
<dbReference type="EMBL" id="JAGYWB010000002">
    <property type="protein sequence ID" value="KAI0529226.1"/>
    <property type="molecule type" value="Genomic_DNA"/>
</dbReference>
<evidence type="ECO:0000256" key="1">
    <source>
        <dbReference type="ARBA" id="ARBA00005510"/>
    </source>
</evidence>
<evidence type="ECO:0000313" key="6">
    <source>
        <dbReference type="EMBL" id="KAI0529226.1"/>
    </source>
</evidence>
<evidence type="ECO:0000256" key="4">
    <source>
        <dbReference type="SAM" id="Coils"/>
    </source>
</evidence>
<dbReference type="GO" id="GO:0003700">
    <property type="term" value="F:DNA-binding transcription factor activity"/>
    <property type="evidence" value="ECO:0007669"/>
    <property type="project" value="InterPro"/>
</dbReference>
<keyword evidence="4" id="KW-0175">Coiled coil</keyword>
<dbReference type="InterPro" id="IPR036638">
    <property type="entry name" value="HLH_DNA-bd_sf"/>
</dbReference>
<dbReference type="GO" id="GO:0046983">
    <property type="term" value="F:protein dimerization activity"/>
    <property type="evidence" value="ECO:0007669"/>
    <property type="project" value="InterPro"/>
</dbReference>
<evidence type="ECO:0000313" key="7">
    <source>
        <dbReference type="Proteomes" id="UP000829196"/>
    </source>
</evidence>
<organism evidence="6 7">
    <name type="scientific">Dendrobium nobile</name>
    <name type="common">Orchid</name>
    <dbReference type="NCBI Taxonomy" id="94219"/>
    <lineage>
        <taxon>Eukaryota</taxon>
        <taxon>Viridiplantae</taxon>
        <taxon>Streptophyta</taxon>
        <taxon>Embryophyta</taxon>
        <taxon>Tracheophyta</taxon>
        <taxon>Spermatophyta</taxon>
        <taxon>Magnoliopsida</taxon>
        <taxon>Liliopsida</taxon>
        <taxon>Asparagales</taxon>
        <taxon>Orchidaceae</taxon>
        <taxon>Epidendroideae</taxon>
        <taxon>Malaxideae</taxon>
        <taxon>Dendrobiinae</taxon>
        <taxon>Dendrobium</taxon>
    </lineage>
</organism>
<keyword evidence="3" id="KW-0804">Transcription</keyword>
<dbReference type="OrthoDB" id="515493at2759"/>